<organism evidence="1 2">
    <name type="scientific">Bradyrhizobium zhengyangense</name>
    <dbReference type="NCBI Taxonomy" id="2911009"/>
    <lineage>
        <taxon>Bacteria</taxon>
        <taxon>Pseudomonadati</taxon>
        <taxon>Pseudomonadota</taxon>
        <taxon>Alphaproteobacteria</taxon>
        <taxon>Hyphomicrobiales</taxon>
        <taxon>Nitrobacteraceae</taxon>
        <taxon>Bradyrhizobium</taxon>
    </lineage>
</organism>
<dbReference type="EMBL" id="JAKLTY010000016">
    <property type="protein sequence ID" value="MCG2629728.1"/>
    <property type="molecule type" value="Genomic_DNA"/>
</dbReference>
<accession>A0A9X1UC67</accession>
<name>A0A9X1UC67_9BRAD</name>
<protein>
    <submittedName>
        <fullName evidence="1">Uncharacterized protein</fullName>
    </submittedName>
</protein>
<dbReference type="RefSeq" id="WP_237891197.1">
    <property type="nucleotide sequence ID" value="NZ_JAKLTY010000016.1"/>
</dbReference>
<evidence type="ECO:0000313" key="2">
    <source>
        <dbReference type="Proteomes" id="UP001139054"/>
    </source>
</evidence>
<comment type="caution">
    <text evidence="1">The sequence shown here is derived from an EMBL/GenBank/DDBJ whole genome shotgun (WGS) entry which is preliminary data.</text>
</comment>
<gene>
    <name evidence="1" type="ORF">L6654_24190</name>
</gene>
<evidence type="ECO:0000313" key="1">
    <source>
        <dbReference type="EMBL" id="MCG2629728.1"/>
    </source>
</evidence>
<sequence>MTKPLDLSCLSDDVEDNWTEDGTPSLAAVEKLLSRKVSRPEIAKSGRVRYQTPRKTAAPTAPVDYRLEILKAEERVSAIRVRFADAQVRLKAARSLYADAITAWQMANPPPSTDQAYRLHLARQAQHSAEGNVAAAQPVVRRSVLDEVMSQTGGRATRNAAARKVRGLIR</sequence>
<reference evidence="1" key="1">
    <citation type="submission" date="2022-01" db="EMBL/GenBank/DDBJ databases">
        <title>Genome sequnece data of strain Bradyrhizobium sp. nov.</title>
        <authorList>
            <person name="Zhang J."/>
        </authorList>
    </citation>
    <scope>NUCLEOTIDE SEQUENCE</scope>
    <source>
        <strain evidence="1">WYCCWR 13023</strain>
    </source>
</reference>
<dbReference type="Proteomes" id="UP001139054">
    <property type="component" value="Unassembled WGS sequence"/>
</dbReference>
<proteinExistence type="predicted"/>
<dbReference type="AlphaFoldDB" id="A0A9X1UC67"/>